<dbReference type="InterPro" id="IPR036259">
    <property type="entry name" value="MFS_trans_sf"/>
</dbReference>
<evidence type="ECO:0000256" key="7">
    <source>
        <dbReference type="SAM" id="Phobius"/>
    </source>
</evidence>
<feature type="transmembrane region" description="Helical" evidence="7">
    <location>
        <begin position="338"/>
        <end position="356"/>
    </location>
</feature>
<comment type="caution">
    <text evidence="8">The sequence shown here is derived from an EMBL/GenBank/DDBJ whole genome shotgun (WGS) entry which is preliminary data.</text>
</comment>
<keyword evidence="5 7" id="KW-0472">Membrane</keyword>
<dbReference type="RefSeq" id="XP_064850780.1">
    <property type="nucleotide sequence ID" value="XM_064994708.1"/>
</dbReference>
<keyword evidence="9" id="KW-1185">Reference proteome</keyword>
<feature type="transmembrane region" description="Helical" evidence="7">
    <location>
        <begin position="111"/>
        <end position="130"/>
    </location>
</feature>
<evidence type="ECO:0000256" key="2">
    <source>
        <dbReference type="ARBA" id="ARBA00005982"/>
    </source>
</evidence>
<feature type="transmembrane region" description="Helical" evidence="7">
    <location>
        <begin position="220"/>
        <end position="238"/>
    </location>
</feature>
<comment type="similarity">
    <text evidence="2">Belongs to the major facilitator superfamily. Proton-dependent oligopeptide transporter (POT/PTR) (TC 2.A.17) family.</text>
</comment>
<feature type="compositionally biased region" description="Acidic residues" evidence="6">
    <location>
        <begin position="515"/>
        <end position="524"/>
    </location>
</feature>
<dbReference type="Proteomes" id="UP001360560">
    <property type="component" value="Unassembled WGS sequence"/>
</dbReference>
<evidence type="ECO:0000313" key="9">
    <source>
        <dbReference type="Proteomes" id="UP001360560"/>
    </source>
</evidence>
<feature type="region of interest" description="Disordered" evidence="6">
    <location>
        <begin position="509"/>
        <end position="535"/>
    </location>
</feature>
<evidence type="ECO:0000313" key="8">
    <source>
        <dbReference type="EMBL" id="GMM33780.1"/>
    </source>
</evidence>
<dbReference type="SUPFAM" id="SSF103473">
    <property type="entry name" value="MFS general substrate transporter"/>
    <property type="match status" value="2"/>
</dbReference>
<evidence type="ECO:0000256" key="1">
    <source>
        <dbReference type="ARBA" id="ARBA00004141"/>
    </source>
</evidence>
<feature type="transmembrane region" description="Helical" evidence="7">
    <location>
        <begin position="79"/>
        <end position="99"/>
    </location>
</feature>
<dbReference type="GO" id="GO:0016020">
    <property type="term" value="C:membrane"/>
    <property type="evidence" value="ECO:0007669"/>
    <property type="project" value="UniProtKB-SubCell"/>
</dbReference>
<evidence type="ECO:0000256" key="3">
    <source>
        <dbReference type="ARBA" id="ARBA00022692"/>
    </source>
</evidence>
<dbReference type="AlphaFoldDB" id="A0AAV5QH46"/>
<gene>
    <name evidence="8" type="ORF">DASC09_011050</name>
</gene>
<dbReference type="Gene3D" id="1.20.1250.20">
    <property type="entry name" value="MFS general substrate transporter like domains"/>
    <property type="match status" value="1"/>
</dbReference>
<reference evidence="8 9" key="1">
    <citation type="journal article" date="2023" name="Elife">
        <title>Identification of key yeast species and microbe-microbe interactions impacting larval growth of Drosophila in the wild.</title>
        <authorList>
            <person name="Mure A."/>
            <person name="Sugiura Y."/>
            <person name="Maeda R."/>
            <person name="Honda K."/>
            <person name="Sakurai N."/>
            <person name="Takahashi Y."/>
            <person name="Watada M."/>
            <person name="Katoh T."/>
            <person name="Gotoh A."/>
            <person name="Gotoh Y."/>
            <person name="Taniguchi I."/>
            <person name="Nakamura K."/>
            <person name="Hayashi T."/>
            <person name="Katayama T."/>
            <person name="Uemura T."/>
            <person name="Hattori Y."/>
        </authorList>
    </citation>
    <scope>NUCLEOTIDE SEQUENCE [LARGE SCALE GENOMIC DNA]</scope>
    <source>
        <strain evidence="8 9">SC-9</strain>
    </source>
</reference>
<dbReference type="GO" id="GO:0022857">
    <property type="term" value="F:transmembrane transporter activity"/>
    <property type="evidence" value="ECO:0007669"/>
    <property type="project" value="InterPro"/>
</dbReference>
<evidence type="ECO:0000256" key="6">
    <source>
        <dbReference type="SAM" id="MobiDB-lite"/>
    </source>
</evidence>
<evidence type="ECO:0000256" key="4">
    <source>
        <dbReference type="ARBA" id="ARBA00022989"/>
    </source>
</evidence>
<accession>A0AAV5QH46</accession>
<feature type="transmembrane region" description="Helical" evidence="7">
    <location>
        <begin position="136"/>
        <end position="155"/>
    </location>
</feature>
<proteinExistence type="inferred from homology"/>
<name>A0AAV5QH46_9ASCO</name>
<feature type="transmembrane region" description="Helical" evidence="7">
    <location>
        <begin position="372"/>
        <end position="392"/>
    </location>
</feature>
<keyword evidence="3 7" id="KW-0812">Transmembrane</keyword>
<organism evidence="8 9">
    <name type="scientific">Saccharomycopsis crataegensis</name>
    <dbReference type="NCBI Taxonomy" id="43959"/>
    <lineage>
        <taxon>Eukaryota</taxon>
        <taxon>Fungi</taxon>
        <taxon>Dikarya</taxon>
        <taxon>Ascomycota</taxon>
        <taxon>Saccharomycotina</taxon>
        <taxon>Saccharomycetes</taxon>
        <taxon>Saccharomycopsidaceae</taxon>
        <taxon>Saccharomycopsis</taxon>
    </lineage>
</organism>
<keyword evidence="4 7" id="KW-1133">Transmembrane helix</keyword>
<dbReference type="Pfam" id="PF00854">
    <property type="entry name" value="PTR2"/>
    <property type="match status" value="1"/>
</dbReference>
<feature type="transmembrane region" description="Helical" evidence="7">
    <location>
        <begin position="193"/>
        <end position="214"/>
    </location>
</feature>
<protein>
    <submittedName>
        <fullName evidence="8">Ptr2 protein</fullName>
    </submittedName>
</protein>
<feature type="transmembrane region" description="Helical" evidence="7">
    <location>
        <begin position="480"/>
        <end position="501"/>
    </location>
</feature>
<comment type="subcellular location">
    <subcellularLocation>
        <location evidence="1">Membrane</location>
        <topology evidence="1">Multi-pass membrane protein</topology>
    </subcellularLocation>
</comment>
<evidence type="ECO:0000256" key="5">
    <source>
        <dbReference type="ARBA" id="ARBA00023136"/>
    </source>
</evidence>
<feature type="transmembrane region" description="Helical" evidence="7">
    <location>
        <begin position="298"/>
        <end position="318"/>
    </location>
</feature>
<sequence>MSDISLQDLNNPSEPHQCPNTLPKIAANLPLSHPSWTVTLVECCERISYYGLSGVFMNYMSNSPNDRIPGVLGLGHQKAAVFSYFFQFWCYVCPILGAWCSDTLWGKYHTILIFCWIYIAGIGVLLLSSLSENSSTTFWGFLISIIAIGLGTGGVKANVSPLVADCVPKFDSFVSLRNGNSVIVDHSVTMSRVFMIFYLAINTGSLAAIITTALEAKVGFWAAYMLAFIFFCIGLLIFTNGKEKYVHLPPSRNAISNSFKITFMTVRNNFDIQRCKGHGPWEDSFVDDVHQALRACKVCIFLTVYWAVYGQILTNFITQASEMELHGIPNDLMGNIDPITIIIFIPICDGYIYPFLRNRLHVQFKAITRITWGFYFAASAMVYAAFVQYLIYSAGPCYDKPLRCGADQQPNQVHVVMQSPAYFLIAISEILASVTALEFAYTRAPKSMRSFIMSVFLLTSAAGSVVGMFISPFATDPHMITFYLSLAVACFVSGILFYCFCSNLDQEDSGKAKEEEEGEEEGEVEQSLLSNNPEN</sequence>
<dbReference type="GeneID" id="90071759"/>
<feature type="transmembrane region" description="Helical" evidence="7">
    <location>
        <begin position="451"/>
        <end position="474"/>
    </location>
</feature>
<dbReference type="EMBL" id="BTFZ01000002">
    <property type="protein sequence ID" value="GMM33780.1"/>
    <property type="molecule type" value="Genomic_DNA"/>
</dbReference>
<dbReference type="PANTHER" id="PTHR11654">
    <property type="entry name" value="OLIGOPEPTIDE TRANSPORTER-RELATED"/>
    <property type="match status" value="1"/>
</dbReference>
<feature type="transmembrane region" description="Helical" evidence="7">
    <location>
        <begin position="421"/>
        <end position="439"/>
    </location>
</feature>
<dbReference type="InterPro" id="IPR000109">
    <property type="entry name" value="POT_fam"/>
</dbReference>